<feature type="compositionally biased region" description="Polar residues" evidence="1">
    <location>
        <begin position="241"/>
        <end position="274"/>
    </location>
</feature>
<dbReference type="AlphaFoldDB" id="A0AAW1U081"/>
<dbReference type="PANTHER" id="PTHR33964">
    <property type="entry name" value="RE45066P-RELATED"/>
    <property type="match status" value="1"/>
</dbReference>
<keyword evidence="4" id="KW-1185">Reference proteome</keyword>
<evidence type="ECO:0000313" key="3">
    <source>
        <dbReference type="EMBL" id="KAK9874275.1"/>
    </source>
</evidence>
<keyword evidence="2" id="KW-0732">Signal</keyword>
<evidence type="ECO:0000256" key="2">
    <source>
        <dbReference type="SAM" id="SignalP"/>
    </source>
</evidence>
<reference evidence="3 4" key="1">
    <citation type="submission" date="2023-03" db="EMBL/GenBank/DDBJ databases">
        <title>Genome insight into feeding habits of ladybird beetles.</title>
        <authorList>
            <person name="Li H.-S."/>
            <person name="Huang Y.-H."/>
            <person name="Pang H."/>
        </authorList>
    </citation>
    <scope>NUCLEOTIDE SEQUENCE [LARGE SCALE GENOMIC DNA]</scope>
    <source>
        <strain evidence="3">SYSU_2023b</strain>
        <tissue evidence="3">Whole body</tissue>
    </source>
</reference>
<gene>
    <name evidence="3" type="ORF">WA026_002628</name>
</gene>
<comment type="caution">
    <text evidence="3">The sequence shown here is derived from an EMBL/GenBank/DDBJ whole genome shotgun (WGS) entry which is preliminary data.</text>
</comment>
<feature type="signal peptide" evidence="2">
    <location>
        <begin position="1"/>
        <end position="18"/>
    </location>
</feature>
<name>A0AAW1U081_9CUCU</name>
<feature type="region of interest" description="Disordered" evidence="1">
    <location>
        <begin position="238"/>
        <end position="302"/>
    </location>
</feature>
<protein>
    <submittedName>
        <fullName evidence="3">Uncharacterized protein</fullName>
    </submittedName>
</protein>
<dbReference type="EMBL" id="JARQZJ010000031">
    <property type="protein sequence ID" value="KAK9874275.1"/>
    <property type="molecule type" value="Genomic_DNA"/>
</dbReference>
<dbReference type="Proteomes" id="UP001431783">
    <property type="component" value="Unassembled WGS sequence"/>
</dbReference>
<evidence type="ECO:0000256" key="1">
    <source>
        <dbReference type="SAM" id="MobiDB-lite"/>
    </source>
</evidence>
<dbReference type="PANTHER" id="PTHR33964:SF9">
    <property type="match status" value="1"/>
</dbReference>
<organism evidence="3 4">
    <name type="scientific">Henosepilachna vigintioctopunctata</name>
    <dbReference type="NCBI Taxonomy" id="420089"/>
    <lineage>
        <taxon>Eukaryota</taxon>
        <taxon>Metazoa</taxon>
        <taxon>Ecdysozoa</taxon>
        <taxon>Arthropoda</taxon>
        <taxon>Hexapoda</taxon>
        <taxon>Insecta</taxon>
        <taxon>Pterygota</taxon>
        <taxon>Neoptera</taxon>
        <taxon>Endopterygota</taxon>
        <taxon>Coleoptera</taxon>
        <taxon>Polyphaga</taxon>
        <taxon>Cucujiformia</taxon>
        <taxon>Coccinelloidea</taxon>
        <taxon>Coccinellidae</taxon>
        <taxon>Epilachninae</taxon>
        <taxon>Epilachnini</taxon>
        <taxon>Henosepilachna</taxon>
    </lineage>
</organism>
<sequence>MKYLFLPIFLVILHPCISMDCSRSECLNLADPLIREARFIFPDNMEDIHLGCRTWDEFVNCLKHYTEQCFNEEDRRKFNNAVESPIENIHALCMNSKYQSEYLQFAPCIKSTITEKSHCGLRYQMLVDQVSQRDNTISKSTLCCSHDKFKQCVQRETRRQCDRGVQNGPASRFSSQILEKALRFIEDECVNYIPNSGDCHSYQDSLASTDILSVSTVTSEIYPWSTIQNTNIIKEARNPSYRGTTSNMSPTYSWSPSSNTPTDEYPSPSSSTSMPEILGSRTRPASYGRASSWPETQSALPSRVPDNSFHFSEKMSTLSPTHTPYWATTSSWNKMKKDLPELGAANINKSPNTHQISRLQPANYQPTAEPTHWYPAAGSHLSNDVEEPNQQGLTSLRNDANLMTCSFHSIFLLILVKIFM</sequence>
<proteinExistence type="predicted"/>
<feature type="chain" id="PRO_5043396622" evidence="2">
    <location>
        <begin position="19"/>
        <end position="420"/>
    </location>
</feature>
<evidence type="ECO:0000313" key="4">
    <source>
        <dbReference type="Proteomes" id="UP001431783"/>
    </source>
</evidence>
<accession>A0AAW1U081</accession>